<comment type="caution">
    <text evidence="3">The sequence shown here is derived from an EMBL/GenBank/DDBJ whole genome shotgun (WGS) entry which is preliminary data.</text>
</comment>
<gene>
    <name evidence="3" type="ORF">NEMBOFW57_008513</name>
</gene>
<evidence type="ECO:0000313" key="4">
    <source>
        <dbReference type="Proteomes" id="UP001197093"/>
    </source>
</evidence>
<keyword evidence="2" id="KW-0812">Transmembrane</keyword>
<feature type="transmembrane region" description="Helical" evidence="2">
    <location>
        <begin position="168"/>
        <end position="191"/>
    </location>
</feature>
<proteinExistence type="predicted"/>
<dbReference type="AlphaFoldDB" id="A0AAD4EVA5"/>
<evidence type="ECO:0000256" key="1">
    <source>
        <dbReference type="SAM" id="MobiDB-lite"/>
    </source>
</evidence>
<keyword evidence="2" id="KW-0472">Membrane</keyword>
<feature type="transmembrane region" description="Helical" evidence="2">
    <location>
        <begin position="96"/>
        <end position="114"/>
    </location>
</feature>
<keyword evidence="2" id="KW-1133">Transmembrane helix</keyword>
<name>A0AAD4EVA5_9PEZI</name>
<feature type="region of interest" description="Disordered" evidence="1">
    <location>
        <begin position="125"/>
        <end position="152"/>
    </location>
</feature>
<protein>
    <submittedName>
        <fullName evidence="3">Uncharacterized protein</fullName>
    </submittedName>
</protein>
<sequence>MWWIESNPSPFSTFPSDSTWELRNMATPAPADGETSRPQEAPIVIVPPHGSTSNQSSPPMGTPIMTQNPGYDRRVKTPTLQLTNGQLSQMWINQGLAAMVLAAAINWAIAYRTFPPALTPFPFPVQKKKKTNIPHQQSTPPRAPPGPAPQGSPPPFLFHPPVSFLADAALSTVLQSVITWFCVAFLVNLAVSRGSVPPYAPRAIPEPTRPFWRWVFMLDHYNAARGSACLGGRGRWCCCGVPRGVGQAVGFFLAGLGRGLVVAVYGFGVMVGPTIGVLMSCGTPYEGDWVFLGRWDGVVFKSIYGGFLALVLGPPLTYMWIVRAGWIVRRNGTVV</sequence>
<dbReference type="EMBL" id="JAHCVI010000004">
    <property type="protein sequence ID" value="KAG7286207.1"/>
    <property type="molecule type" value="Genomic_DNA"/>
</dbReference>
<reference evidence="3" key="1">
    <citation type="submission" date="2023-02" db="EMBL/GenBank/DDBJ databases">
        <authorList>
            <person name="Palmer J.M."/>
        </authorList>
    </citation>
    <scope>NUCLEOTIDE SEQUENCE</scope>
    <source>
        <strain evidence="3">FW57</strain>
    </source>
</reference>
<accession>A0AAD4EVA5</accession>
<feature type="transmembrane region" description="Helical" evidence="2">
    <location>
        <begin position="260"/>
        <end position="279"/>
    </location>
</feature>
<evidence type="ECO:0000256" key="2">
    <source>
        <dbReference type="SAM" id="Phobius"/>
    </source>
</evidence>
<keyword evidence="4" id="KW-1185">Reference proteome</keyword>
<evidence type="ECO:0000313" key="3">
    <source>
        <dbReference type="EMBL" id="KAG7286207.1"/>
    </source>
</evidence>
<dbReference type="Proteomes" id="UP001197093">
    <property type="component" value="Unassembled WGS sequence"/>
</dbReference>
<organism evidence="3 4">
    <name type="scientific">Staphylotrichum longicolle</name>
    <dbReference type="NCBI Taxonomy" id="669026"/>
    <lineage>
        <taxon>Eukaryota</taxon>
        <taxon>Fungi</taxon>
        <taxon>Dikarya</taxon>
        <taxon>Ascomycota</taxon>
        <taxon>Pezizomycotina</taxon>
        <taxon>Sordariomycetes</taxon>
        <taxon>Sordariomycetidae</taxon>
        <taxon>Sordariales</taxon>
        <taxon>Chaetomiaceae</taxon>
        <taxon>Staphylotrichum</taxon>
    </lineage>
</organism>
<feature type="compositionally biased region" description="Pro residues" evidence="1">
    <location>
        <begin position="141"/>
        <end position="152"/>
    </location>
</feature>
<feature type="transmembrane region" description="Helical" evidence="2">
    <location>
        <begin position="299"/>
        <end position="321"/>
    </location>
</feature>